<keyword evidence="4" id="KW-0804">Transcription</keyword>
<dbReference type="SUPFAM" id="SSF52172">
    <property type="entry name" value="CheY-like"/>
    <property type="match status" value="1"/>
</dbReference>
<dbReference type="GO" id="GO:0000160">
    <property type="term" value="P:phosphorelay signal transduction system"/>
    <property type="evidence" value="ECO:0007669"/>
    <property type="project" value="InterPro"/>
</dbReference>
<evidence type="ECO:0000313" key="10">
    <source>
        <dbReference type="Proteomes" id="UP000435357"/>
    </source>
</evidence>
<dbReference type="AlphaFoldDB" id="A0A6N6M7N4"/>
<keyword evidence="10" id="KW-1185">Reference proteome</keyword>
<dbReference type="SMART" id="SM00382">
    <property type="entry name" value="AAA"/>
    <property type="match status" value="1"/>
</dbReference>
<organism evidence="9 10">
    <name type="scientific">Salibacter halophilus</name>
    <dbReference type="NCBI Taxonomy" id="1803916"/>
    <lineage>
        <taxon>Bacteria</taxon>
        <taxon>Pseudomonadati</taxon>
        <taxon>Bacteroidota</taxon>
        <taxon>Flavobacteriia</taxon>
        <taxon>Flavobacteriales</taxon>
        <taxon>Salibacteraceae</taxon>
        <taxon>Salibacter</taxon>
    </lineage>
</organism>
<dbReference type="InterPro" id="IPR001789">
    <property type="entry name" value="Sig_transdc_resp-reg_receiver"/>
</dbReference>
<dbReference type="Pfam" id="PF00158">
    <property type="entry name" value="Sigma54_activat"/>
    <property type="match status" value="1"/>
</dbReference>
<dbReference type="EMBL" id="WACR01000005">
    <property type="protein sequence ID" value="KAB1064522.1"/>
    <property type="molecule type" value="Genomic_DNA"/>
</dbReference>
<dbReference type="RefSeq" id="WP_151167779.1">
    <property type="nucleotide sequence ID" value="NZ_WACR01000005.1"/>
</dbReference>
<dbReference type="InterPro" id="IPR058031">
    <property type="entry name" value="AAA_lid_NorR"/>
</dbReference>
<keyword evidence="5" id="KW-0597">Phosphoprotein</keyword>
<gene>
    <name evidence="9" type="ORF">F3059_07445</name>
</gene>
<dbReference type="InterPro" id="IPR003593">
    <property type="entry name" value="AAA+_ATPase"/>
</dbReference>
<dbReference type="PROSITE" id="PS50110">
    <property type="entry name" value="RESPONSE_REGULATORY"/>
    <property type="match status" value="1"/>
</dbReference>
<dbReference type="PANTHER" id="PTHR32071">
    <property type="entry name" value="TRANSCRIPTIONAL REGULATORY PROTEIN"/>
    <property type="match status" value="1"/>
</dbReference>
<dbReference type="PANTHER" id="PTHR32071:SF81">
    <property type="entry name" value="PROPIONATE CATABOLISM OPERON REGULATORY PROTEIN"/>
    <property type="match status" value="1"/>
</dbReference>
<dbReference type="PRINTS" id="PR01590">
    <property type="entry name" value="HTHFIS"/>
</dbReference>
<dbReference type="GO" id="GO:0043565">
    <property type="term" value="F:sequence-specific DNA binding"/>
    <property type="evidence" value="ECO:0007669"/>
    <property type="project" value="InterPro"/>
</dbReference>
<keyword evidence="1" id="KW-0547">Nucleotide-binding</keyword>
<dbReference type="Pfam" id="PF00072">
    <property type="entry name" value="Response_reg"/>
    <property type="match status" value="1"/>
</dbReference>
<dbReference type="Proteomes" id="UP000435357">
    <property type="component" value="Unassembled WGS sequence"/>
</dbReference>
<dbReference type="SUPFAM" id="SSF52540">
    <property type="entry name" value="P-loop containing nucleoside triphosphate hydrolases"/>
    <property type="match status" value="1"/>
</dbReference>
<evidence type="ECO:0000256" key="6">
    <source>
        <dbReference type="SAM" id="MobiDB-lite"/>
    </source>
</evidence>
<evidence type="ECO:0000259" key="8">
    <source>
        <dbReference type="PROSITE" id="PS50110"/>
    </source>
</evidence>
<dbReference type="OrthoDB" id="5401077at2"/>
<dbReference type="InterPro" id="IPR002197">
    <property type="entry name" value="HTH_Fis"/>
</dbReference>
<feature type="domain" description="Sigma-54 factor interaction" evidence="7">
    <location>
        <begin position="160"/>
        <end position="389"/>
    </location>
</feature>
<dbReference type="InterPro" id="IPR009057">
    <property type="entry name" value="Homeodomain-like_sf"/>
</dbReference>
<feature type="domain" description="Response regulatory" evidence="8">
    <location>
        <begin position="3"/>
        <end position="117"/>
    </location>
</feature>
<proteinExistence type="predicted"/>
<keyword evidence="2" id="KW-0067">ATP-binding</keyword>
<dbReference type="InterPro" id="IPR027417">
    <property type="entry name" value="P-loop_NTPase"/>
</dbReference>
<keyword evidence="3" id="KW-0805">Transcription regulation</keyword>
<evidence type="ECO:0000256" key="2">
    <source>
        <dbReference type="ARBA" id="ARBA00022840"/>
    </source>
</evidence>
<dbReference type="Pfam" id="PF02954">
    <property type="entry name" value="HTH_8"/>
    <property type="match status" value="1"/>
</dbReference>
<name>A0A6N6M7N4_9FLAO</name>
<evidence type="ECO:0000256" key="4">
    <source>
        <dbReference type="ARBA" id="ARBA00023163"/>
    </source>
</evidence>
<dbReference type="GO" id="GO:0006355">
    <property type="term" value="P:regulation of DNA-templated transcription"/>
    <property type="evidence" value="ECO:0007669"/>
    <property type="project" value="InterPro"/>
</dbReference>
<feature type="modified residue" description="4-aspartylphosphate" evidence="5">
    <location>
        <position position="52"/>
    </location>
</feature>
<dbReference type="InterPro" id="IPR025943">
    <property type="entry name" value="Sigma_54_int_dom_ATP-bd_2"/>
</dbReference>
<dbReference type="SMART" id="SM00448">
    <property type="entry name" value="REC"/>
    <property type="match status" value="1"/>
</dbReference>
<evidence type="ECO:0000313" key="9">
    <source>
        <dbReference type="EMBL" id="KAB1064522.1"/>
    </source>
</evidence>
<evidence type="ECO:0000256" key="5">
    <source>
        <dbReference type="PROSITE-ProRule" id="PRU00169"/>
    </source>
</evidence>
<dbReference type="Gene3D" id="3.40.50.2300">
    <property type="match status" value="1"/>
</dbReference>
<evidence type="ECO:0000256" key="3">
    <source>
        <dbReference type="ARBA" id="ARBA00023015"/>
    </source>
</evidence>
<evidence type="ECO:0000259" key="7">
    <source>
        <dbReference type="PROSITE" id="PS50045"/>
    </source>
</evidence>
<evidence type="ECO:0000256" key="1">
    <source>
        <dbReference type="ARBA" id="ARBA00022741"/>
    </source>
</evidence>
<dbReference type="PROSITE" id="PS50045">
    <property type="entry name" value="SIGMA54_INTERACT_4"/>
    <property type="match status" value="1"/>
</dbReference>
<protein>
    <submittedName>
        <fullName evidence="9">Sigma-54-dependent Fis family transcriptional regulator</fullName>
    </submittedName>
</protein>
<dbReference type="Pfam" id="PF25601">
    <property type="entry name" value="AAA_lid_14"/>
    <property type="match status" value="1"/>
</dbReference>
<dbReference type="Gene3D" id="3.40.50.300">
    <property type="entry name" value="P-loop containing nucleotide triphosphate hydrolases"/>
    <property type="match status" value="1"/>
</dbReference>
<dbReference type="CDD" id="cd00009">
    <property type="entry name" value="AAA"/>
    <property type="match status" value="1"/>
</dbReference>
<dbReference type="Gene3D" id="1.10.10.60">
    <property type="entry name" value="Homeodomain-like"/>
    <property type="match status" value="1"/>
</dbReference>
<comment type="caution">
    <text evidence="9">The sequence shown here is derived from an EMBL/GenBank/DDBJ whole genome shotgun (WGS) entry which is preliminary data.</text>
</comment>
<feature type="region of interest" description="Disordered" evidence="6">
    <location>
        <begin position="121"/>
        <end position="156"/>
    </location>
</feature>
<dbReference type="SUPFAM" id="SSF46689">
    <property type="entry name" value="Homeodomain-like"/>
    <property type="match status" value="1"/>
</dbReference>
<dbReference type="InterPro" id="IPR002078">
    <property type="entry name" value="Sigma_54_int"/>
</dbReference>
<feature type="compositionally biased region" description="Polar residues" evidence="6">
    <location>
        <begin position="121"/>
        <end position="140"/>
    </location>
</feature>
<dbReference type="PROSITE" id="PS00676">
    <property type="entry name" value="SIGMA54_INTERACT_2"/>
    <property type="match status" value="1"/>
</dbReference>
<dbReference type="FunFam" id="3.40.50.300:FF:000006">
    <property type="entry name" value="DNA-binding transcriptional regulator NtrC"/>
    <property type="match status" value="1"/>
</dbReference>
<feature type="compositionally biased region" description="Basic and acidic residues" evidence="6">
    <location>
        <begin position="141"/>
        <end position="156"/>
    </location>
</feature>
<accession>A0A6N6M7N4</accession>
<sequence length="470" mass="52863">MEKILIADDDPDIGLLLKRFLERNDFNVSVSETGLEALKAVTADKPDLVLLDFRLPDFDGEEVLKKIKEKHQDVQVIIITGYGDVKTAIKTIKRGAFDYVTKPIQPEEILMRIKEALKNKSSNNNDVTSAQKVKSASKTNTQKEPKKQAKSGSDRKTIYVVGDSPQAQQVTKHIDLVAPTDMSVIITGETGSGKEYAARRIHFKSNRSNNPFVAVDCGALPENLSGSSLFGHEKGAFTGALQKKLGSFERAHTGTLFLDEVGNLSYDNQVKLLRVLEERKVTRLGSEKPVDVDVRVLVATNEDLSKSVEKGEFREDLYHRLNEFKIEIPPLRKRQEDLESFLNLFIEKANNDLEKSIKGVSAKALDQLKKYPWHGNLRELKNTVKRAVLLENEDRITLNSLPDEMWNQEWENDNEDQSPVTLKEAVAVAERKAIVRAIKRVNGNKSEAAKILGVDRKTLYNKMSQLDLTL</sequence>
<dbReference type="GO" id="GO:0005524">
    <property type="term" value="F:ATP binding"/>
    <property type="evidence" value="ECO:0007669"/>
    <property type="project" value="UniProtKB-KW"/>
</dbReference>
<dbReference type="Gene3D" id="1.10.8.60">
    <property type="match status" value="1"/>
</dbReference>
<dbReference type="InterPro" id="IPR011006">
    <property type="entry name" value="CheY-like_superfamily"/>
</dbReference>
<reference evidence="9 10" key="1">
    <citation type="submission" date="2019-09" db="EMBL/GenBank/DDBJ databases">
        <title>Genomes of Cryomorphaceae.</title>
        <authorList>
            <person name="Bowman J.P."/>
        </authorList>
    </citation>
    <scope>NUCLEOTIDE SEQUENCE [LARGE SCALE GENOMIC DNA]</scope>
    <source>
        <strain evidence="9 10">KCTC 52047</strain>
    </source>
</reference>